<gene>
    <name evidence="2" type="ORF">OEV98_00250</name>
</gene>
<reference evidence="2" key="1">
    <citation type="submission" date="2022-10" db="EMBL/GenBank/DDBJ databases">
        <title>Description of Fervidibacillus gen. nov. in the family Fervidibacillaceae fam. nov. with two species, Fervidibacillus albus sp. nov., and Fervidibacillus halotolerans sp. nov., isolated from tidal flat sediments.</title>
        <authorList>
            <person name="Kwon K.K."/>
            <person name="Yang S.-H."/>
        </authorList>
    </citation>
    <scope>NUCLEOTIDE SEQUENCE</scope>
    <source>
        <strain evidence="2">JCM 19140</strain>
    </source>
</reference>
<sequence length="201" mass="24394">MNNKENAYQIFTRIKENVHNNRMIIGIDGLSRSGKTTLVHELKTMLTKANIPHLVIHMDDHIVTRLSRYNTGYEQWYEYYSLQWDINWLRENLFKKLRVADYINLPFYDEHTDCQIDREVIVKNTKFIIIEGVFLQRSEWRAFFDLIVYLDCARMKRFARESVETQSNREKFTNRYWKAEDYYLNTIHPIQNADIVLNREE</sequence>
<dbReference type="RefSeq" id="WP_263071123.1">
    <property type="nucleotide sequence ID" value="NZ_JAOUSF010000001.1"/>
</dbReference>
<proteinExistence type="predicted"/>
<keyword evidence="3" id="KW-1185">Reference proteome</keyword>
<evidence type="ECO:0000313" key="2">
    <source>
        <dbReference type="EMBL" id="MCU9611986.1"/>
    </source>
</evidence>
<keyword evidence="2" id="KW-0418">Kinase</keyword>
<dbReference type="InterPro" id="IPR006083">
    <property type="entry name" value="PRK/URK"/>
</dbReference>
<evidence type="ECO:0000313" key="3">
    <source>
        <dbReference type="Proteomes" id="UP001209318"/>
    </source>
</evidence>
<protein>
    <submittedName>
        <fullName evidence="2">Kinase</fullName>
    </submittedName>
</protein>
<dbReference type="EMBL" id="JAOUSF010000001">
    <property type="protein sequence ID" value="MCU9611986.1"/>
    <property type="molecule type" value="Genomic_DNA"/>
</dbReference>
<dbReference type="SUPFAM" id="SSF52540">
    <property type="entry name" value="P-loop containing nucleoside triphosphate hydrolases"/>
    <property type="match status" value="1"/>
</dbReference>
<accession>A0AAE3IPG9</accession>
<organism evidence="2 3">
    <name type="scientific">Perspicuibacillus lycopersici</name>
    <dbReference type="NCBI Taxonomy" id="1325689"/>
    <lineage>
        <taxon>Bacteria</taxon>
        <taxon>Bacillati</taxon>
        <taxon>Bacillota</taxon>
        <taxon>Bacilli</taxon>
        <taxon>Bacillales</taxon>
        <taxon>Bacillaceae</taxon>
        <taxon>Perspicuibacillus</taxon>
    </lineage>
</organism>
<dbReference type="Pfam" id="PF00485">
    <property type="entry name" value="PRK"/>
    <property type="match status" value="1"/>
</dbReference>
<dbReference type="GO" id="GO:0016301">
    <property type="term" value="F:kinase activity"/>
    <property type="evidence" value="ECO:0007669"/>
    <property type="project" value="UniProtKB-KW"/>
</dbReference>
<dbReference type="PANTHER" id="PTHR10285">
    <property type="entry name" value="URIDINE KINASE"/>
    <property type="match status" value="1"/>
</dbReference>
<evidence type="ECO:0000259" key="1">
    <source>
        <dbReference type="Pfam" id="PF00485"/>
    </source>
</evidence>
<dbReference type="Proteomes" id="UP001209318">
    <property type="component" value="Unassembled WGS sequence"/>
</dbReference>
<name>A0AAE3IPG9_9BACI</name>
<dbReference type="GO" id="GO:0005524">
    <property type="term" value="F:ATP binding"/>
    <property type="evidence" value="ECO:0007669"/>
    <property type="project" value="InterPro"/>
</dbReference>
<dbReference type="Gene3D" id="3.40.50.300">
    <property type="entry name" value="P-loop containing nucleotide triphosphate hydrolases"/>
    <property type="match status" value="1"/>
</dbReference>
<comment type="caution">
    <text evidence="2">The sequence shown here is derived from an EMBL/GenBank/DDBJ whole genome shotgun (WGS) entry which is preliminary data.</text>
</comment>
<dbReference type="InterPro" id="IPR027417">
    <property type="entry name" value="P-loop_NTPase"/>
</dbReference>
<dbReference type="AlphaFoldDB" id="A0AAE3IPG9"/>
<feature type="domain" description="Phosphoribulokinase/uridine kinase" evidence="1">
    <location>
        <begin position="24"/>
        <end position="199"/>
    </location>
</feature>
<dbReference type="NCBIfam" id="NF005807">
    <property type="entry name" value="PRK07667.1"/>
    <property type="match status" value="1"/>
</dbReference>
<keyword evidence="2" id="KW-0808">Transferase</keyword>